<sequence>MRHEPDTSSPAARGGLDRRRFVSLSASALVLGLMAPKLARGATPDGAQSAARAQEDAPHLASPFLSIDAQGTVTVYAKHLDMGQGIWTGLATILAEELDANWEQVRVEGAPARLPDYVHLDYGAQTTGGSTSIAQSWQQLREAGANARAMLVAAAAARWQVPAADITVAQGVVRAGERSAHFGELAAEAGAQDVPEASPKPRSAYSLVGQRALGALDARAKSTGRQLYAIDGGWPGLKVALLARPPRLGARIARFDASAAKVMSGVRAVVEIPGGLAVVADGTWQAMKARDALDITWDESAASTTSSQGYLDTLAEAMDSAEPEFSEERGNSAAAFGEAAQVLEAEFTFPYLAHAPMEPLTSMGRIEDGECFLRAGFQSQTINQQAAAEILGLPTEKVHLETIAAGGSFGRRAAADSDWICELAQVLKATQGRWPIKLMRTREDEMAAMRYRPQALHRLRAALDDTGRPTAIEHGIGGEGVFPHLLKIAPEVHRFSVILGNAFEQYDFPAGRLDWWRADLDIPVETYRGIANNHTAPAKEIFVDRLARAAKADPVAFRLGLLAERPRAAGVLRRAAAMVDWDSPAPKGITRGVAVQFADETHIAQIAEVSGTPEDYRIERIVCAVDLGLAINPDIVRAQIEGGIAFALSNTFVSELTVENGAAVQSNFHDYPIQGMYGMPRRIEVAIVDSEEAPTGIGEPGSLLAGAAVINALERMGAKPVTSFPYRPV</sequence>
<gene>
    <name evidence="2" type="ORF">MTR65_09550</name>
</gene>
<dbReference type="InterPro" id="IPR037165">
    <property type="entry name" value="AldOxase/xan_DH_Mopterin-bd_sf"/>
</dbReference>
<dbReference type="PROSITE" id="PS51318">
    <property type="entry name" value="TAT"/>
    <property type="match status" value="1"/>
</dbReference>
<dbReference type="PANTHER" id="PTHR47495">
    <property type="entry name" value="ALDEHYDE DEHYDROGENASE"/>
    <property type="match status" value="1"/>
</dbReference>
<evidence type="ECO:0000313" key="3">
    <source>
        <dbReference type="Proteomes" id="UP001162802"/>
    </source>
</evidence>
<dbReference type="InterPro" id="IPR012368">
    <property type="entry name" value="OxRdtase_Mopterin-bd_su_IorB"/>
</dbReference>
<evidence type="ECO:0000313" key="2">
    <source>
        <dbReference type="EMBL" id="MCJ1960923.1"/>
    </source>
</evidence>
<dbReference type="Proteomes" id="UP001162802">
    <property type="component" value="Unassembled WGS sequence"/>
</dbReference>
<protein>
    <submittedName>
        <fullName evidence="2">Molybdopterin-dependent oxidoreductase</fullName>
    </submittedName>
</protein>
<organism evidence="2 3">
    <name type="scientific">Novosphingobium mangrovi</name>
    <name type="common">ex Hu et al. 2023</name>
    <dbReference type="NCBI Taxonomy" id="2930094"/>
    <lineage>
        <taxon>Bacteria</taxon>
        <taxon>Pseudomonadati</taxon>
        <taxon>Pseudomonadota</taxon>
        <taxon>Alphaproteobacteria</taxon>
        <taxon>Sphingomonadales</taxon>
        <taxon>Sphingomonadaceae</taxon>
        <taxon>Novosphingobium</taxon>
    </lineage>
</organism>
<proteinExistence type="predicted"/>
<dbReference type="SMART" id="SM01008">
    <property type="entry name" value="Ald_Xan_dh_C"/>
    <property type="match status" value="1"/>
</dbReference>
<reference evidence="2" key="1">
    <citation type="submission" date="2022-03" db="EMBL/GenBank/DDBJ databases">
        <title>Identification of a novel bacterium isolated from mangrove sediments.</title>
        <authorList>
            <person name="Pan X."/>
        </authorList>
    </citation>
    <scope>NUCLEOTIDE SEQUENCE</scope>
    <source>
        <strain evidence="2">B2637</strain>
    </source>
</reference>
<dbReference type="InterPro" id="IPR008274">
    <property type="entry name" value="AldOxase/xan_DH_MoCoBD1"/>
</dbReference>
<dbReference type="PIRSF" id="PIRSF036389">
    <property type="entry name" value="IOR_B"/>
    <property type="match status" value="1"/>
</dbReference>
<dbReference type="Gene3D" id="3.30.365.10">
    <property type="entry name" value="Aldehyde oxidase/xanthine dehydrogenase, molybdopterin binding domain"/>
    <property type="match status" value="4"/>
</dbReference>
<evidence type="ECO:0000259" key="1">
    <source>
        <dbReference type="SMART" id="SM01008"/>
    </source>
</evidence>
<dbReference type="InterPro" id="IPR006311">
    <property type="entry name" value="TAT_signal"/>
</dbReference>
<dbReference type="SUPFAM" id="SSF56003">
    <property type="entry name" value="Molybdenum cofactor-binding domain"/>
    <property type="match status" value="2"/>
</dbReference>
<dbReference type="InterPro" id="IPR046867">
    <property type="entry name" value="AldOxase/xan_DH_MoCoBD2"/>
</dbReference>
<dbReference type="InterPro" id="IPR052516">
    <property type="entry name" value="N-heterocyclic_Hydroxylase"/>
</dbReference>
<dbReference type="EMBL" id="JALHAT010000012">
    <property type="protein sequence ID" value="MCJ1960923.1"/>
    <property type="molecule type" value="Genomic_DNA"/>
</dbReference>
<feature type="domain" description="Aldehyde oxidase/xanthine dehydrogenase a/b hammerhead" evidence="1">
    <location>
        <begin position="223"/>
        <end position="301"/>
    </location>
</feature>
<keyword evidence="3" id="KW-1185">Reference proteome</keyword>
<dbReference type="Gene3D" id="3.90.1170.50">
    <property type="entry name" value="Aldehyde oxidase/xanthine dehydrogenase, a/b hammerhead"/>
    <property type="match status" value="1"/>
</dbReference>
<dbReference type="Pfam" id="PF20256">
    <property type="entry name" value="MoCoBD_2"/>
    <property type="match status" value="2"/>
</dbReference>
<comment type="caution">
    <text evidence="2">The sequence shown here is derived from an EMBL/GenBank/DDBJ whole genome shotgun (WGS) entry which is preliminary data.</text>
</comment>
<name>A0ABT0ACJ0_9SPHN</name>
<accession>A0ABT0ACJ0</accession>
<dbReference type="RefSeq" id="WP_243799497.1">
    <property type="nucleotide sequence ID" value="NZ_JALHAT010000012.1"/>
</dbReference>
<dbReference type="PANTHER" id="PTHR47495:SF1">
    <property type="entry name" value="BLL3820 PROTEIN"/>
    <property type="match status" value="1"/>
</dbReference>
<dbReference type="InterPro" id="IPR000674">
    <property type="entry name" value="Ald_Oxase/Xan_DH_a/b"/>
</dbReference>
<dbReference type="Pfam" id="PF02738">
    <property type="entry name" value="MoCoBD_1"/>
    <property type="match status" value="1"/>
</dbReference>